<organism evidence="2 3">
    <name type="scientific">Amylocarpus encephaloides</name>
    <dbReference type="NCBI Taxonomy" id="45428"/>
    <lineage>
        <taxon>Eukaryota</taxon>
        <taxon>Fungi</taxon>
        <taxon>Dikarya</taxon>
        <taxon>Ascomycota</taxon>
        <taxon>Pezizomycotina</taxon>
        <taxon>Leotiomycetes</taxon>
        <taxon>Helotiales</taxon>
        <taxon>Helotiales incertae sedis</taxon>
        <taxon>Amylocarpus</taxon>
    </lineage>
</organism>
<dbReference type="EMBL" id="MU251697">
    <property type="protein sequence ID" value="KAG9230142.1"/>
    <property type="molecule type" value="Genomic_DNA"/>
</dbReference>
<dbReference type="Pfam" id="PF20150">
    <property type="entry name" value="2EXR"/>
    <property type="match status" value="1"/>
</dbReference>
<evidence type="ECO:0000259" key="1">
    <source>
        <dbReference type="Pfam" id="PF20150"/>
    </source>
</evidence>
<dbReference type="Proteomes" id="UP000824998">
    <property type="component" value="Unassembled WGS sequence"/>
</dbReference>
<accession>A0A9P8C1P1</accession>
<gene>
    <name evidence="2" type="ORF">BJ875DRAFT_165984</name>
</gene>
<evidence type="ECO:0000313" key="2">
    <source>
        <dbReference type="EMBL" id="KAG9230142.1"/>
    </source>
</evidence>
<proteinExistence type="predicted"/>
<reference evidence="2" key="1">
    <citation type="journal article" date="2021" name="IMA Fungus">
        <title>Genomic characterization of three marine fungi, including Emericellopsis atlantica sp. nov. with signatures of a generalist lifestyle and marine biomass degradation.</title>
        <authorList>
            <person name="Hagestad O.C."/>
            <person name="Hou L."/>
            <person name="Andersen J.H."/>
            <person name="Hansen E.H."/>
            <person name="Altermark B."/>
            <person name="Li C."/>
            <person name="Kuhnert E."/>
            <person name="Cox R.J."/>
            <person name="Crous P.W."/>
            <person name="Spatafora J.W."/>
            <person name="Lail K."/>
            <person name="Amirebrahimi M."/>
            <person name="Lipzen A."/>
            <person name="Pangilinan J."/>
            <person name="Andreopoulos W."/>
            <person name="Hayes R.D."/>
            <person name="Ng V."/>
            <person name="Grigoriev I.V."/>
            <person name="Jackson S.A."/>
            <person name="Sutton T.D.S."/>
            <person name="Dobson A.D.W."/>
            <person name="Rama T."/>
        </authorList>
    </citation>
    <scope>NUCLEOTIDE SEQUENCE</scope>
    <source>
        <strain evidence="2">TRa018bII</strain>
    </source>
</reference>
<comment type="caution">
    <text evidence="2">The sequence shown here is derived from an EMBL/GenBank/DDBJ whole genome shotgun (WGS) entry which is preliminary data.</text>
</comment>
<protein>
    <recommendedName>
        <fullName evidence="1">2EXR domain-containing protein</fullName>
    </recommendedName>
</protein>
<dbReference type="OrthoDB" id="3473305at2759"/>
<evidence type="ECO:0000313" key="3">
    <source>
        <dbReference type="Proteomes" id="UP000824998"/>
    </source>
</evidence>
<sequence>MSLQHSSELQPCVQRHIQASTEANQFHPFPGLPYEIQAQIWQDAIASIPSRMVTLRPKVTGNENPSILHVSHQARVQGFKQYHRCTANSVDPKSSLWQAKELEPQYVGDTRFRDYAFLVDYTKDHILLNHRESIIAPMMQRQYWLPKKLKTLQLNIANLNLALIRHLAFSTRHSLDLTTRIRSNPAAMSCLFWHEAAGLFPGLESCTFVVGDNSRKRLDLRGLVEIGREGEDEMEMELEMNLDLLGMGPMIRSIREDLSWMKVSEGYASLGEVQLGFMWFEKG</sequence>
<dbReference type="AlphaFoldDB" id="A0A9P8C1P1"/>
<name>A0A9P8C1P1_9HELO</name>
<dbReference type="InterPro" id="IPR045518">
    <property type="entry name" value="2EXR"/>
</dbReference>
<feature type="domain" description="2EXR" evidence="1">
    <location>
        <begin position="26"/>
        <end position="90"/>
    </location>
</feature>
<dbReference type="PANTHER" id="PTHR35910">
    <property type="entry name" value="2EXR DOMAIN-CONTAINING PROTEIN"/>
    <property type="match status" value="1"/>
</dbReference>
<keyword evidence="3" id="KW-1185">Reference proteome</keyword>
<dbReference type="PANTHER" id="PTHR35910:SF1">
    <property type="entry name" value="2EXR DOMAIN-CONTAINING PROTEIN"/>
    <property type="match status" value="1"/>
</dbReference>